<name>G5KGV0_9STRE</name>
<dbReference type="Proteomes" id="UP000005388">
    <property type="component" value="Unassembled WGS sequence"/>
</dbReference>
<dbReference type="AlphaFoldDB" id="G5KGV0"/>
<dbReference type="STRING" id="764291.STRUR_0123"/>
<evidence type="ECO:0000313" key="1">
    <source>
        <dbReference type="EMBL" id="EHJ55698.1"/>
    </source>
</evidence>
<gene>
    <name evidence="1" type="ORF">STRUR_0123</name>
</gene>
<dbReference type="SUPFAM" id="SSF55298">
    <property type="entry name" value="YjgF-like"/>
    <property type="match status" value="1"/>
</dbReference>
<evidence type="ECO:0000313" key="2">
    <source>
        <dbReference type="Proteomes" id="UP000005388"/>
    </source>
</evidence>
<protein>
    <submittedName>
        <fullName evidence="1">Endoribonuclease L-PSP</fullName>
    </submittedName>
</protein>
<dbReference type="InterPro" id="IPR006175">
    <property type="entry name" value="YjgF/YER057c/UK114"/>
</dbReference>
<dbReference type="InterPro" id="IPR035959">
    <property type="entry name" value="RutC-like_sf"/>
</dbReference>
<reference evidence="1 2" key="1">
    <citation type="journal article" date="2014" name="Int. J. Syst. Evol. Microbiol.">
        <title>Phylogenomics and the dynamic genome evolution of the genus Streptococcus.</title>
        <authorList>
            <consortium name="The Broad Institute Genome Sequencing Platform"/>
            <person name="Richards V.P."/>
            <person name="Palmer S.R."/>
            <person name="Pavinski Bitar P.D."/>
            <person name="Qin X."/>
            <person name="Weinstock G.M."/>
            <person name="Highlander S.K."/>
            <person name="Town C.D."/>
            <person name="Burne R.A."/>
            <person name="Stanhope M.J."/>
        </authorList>
    </citation>
    <scope>NUCLEOTIDE SEQUENCE [LARGE SCALE GENOMIC DNA]</scope>
    <source>
        <strain evidence="1 2">2285-97</strain>
    </source>
</reference>
<dbReference type="Gene3D" id="3.30.1330.40">
    <property type="entry name" value="RutC-like"/>
    <property type="match status" value="1"/>
</dbReference>
<sequence>MKSITRYDVSDESAYTGLVGAGDFYFINFCTGPVGESIEAQINGAFDELERRLGLVGLTLEAVVKMDCLFRDIWNVSIMEKVIKERFDGKFPARKSIQTEFAHSGGENGMQFQVDAMAYSKTITIK</sequence>
<keyword evidence="2" id="KW-1185">Reference proteome</keyword>
<dbReference type="eggNOG" id="COG0251">
    <property type="taxonomic scope" value="Bacteria"/>
</dbReference>
<accession>G5KGV0</accession>
<comment type="caution">
    <text evidence="1">The sequence shown here is derived from an EMBL/GenBank/DDBJ whole genome shotgun (WGS) entry which is preliminary data.</text>
</comment>
<dbReference type="Pfam" id="PF01042">
    <property type="entry name" value="Ribonuc_L-PSP"/>
    <property type="match status" value="1"/>
</dbReference>
<proteinExistence type="predicted"/>
<dbReference type="CDD" id="cd00448">
    <property type="entry name" value="YjgF_YER057c_UK114_family"/>
    <property type="match status" value="1"/>
</dbReference>
<dbReference type="RefSeq" id="WP_006738491.1">
    <property type="nucleotide sequence ID" value="NZ_AEUZ02000001.1"/>
</dbReference>
<organism evidence="1 2">
    <name type="scientific">Streptococcus urinalis 2285-97</name>
    <dbReference type="NCBI Taxonomy" id="764291"/>
    <lineage>
        <taxon>Bacteria</taxon>
        <taxon>Bacillati</taxon>
        <taxon>Bacillota</taxon>
        <taxon>Bacilli</taxon>
        <taxon>Lactobacillales</taxon>
        <taxon>Streptococcaceae</taxon>
        <taxon>Streptococcus</taxon>
    </lineage>
</organism>
<dbReference type="EMBL" id="AEUZ02000001">
    <property type="protein sequence ID" value="EHJ55698.1"/>
    <property type="molecule type" value="Genomic_DNA"/>
</dbReference>